<keyword evidence="4 7" id="KW-0812">Transmembrane</keyword>
<accession>A0ABT8KMV6</accession>
<comment type="caution">
    <text evidence="8">The sequence shown here is derived from an EMBL/GenBank/DDBJ whole genome shotgun (WGS) entry which is preliminary data.</text>
</comment>
<name>A0ABT8KMV6_9BACT</name>
<dbReference type="InterPro" id="IPR003317">
    <property type="entry name" value="Cyt-d_oxidase_su2"/>
</dbReference>
<keyword evidence="5 7" id="KW-1133">Transmembrane helix</keyword>
<dbReference type="EMBL" id="JAUJEA010000002">
    <property type="protein sequence ID" value="MDN5201033.1"/>
    <property type="molecule type" value="Genomic_DNA"/>
</dbReference>
<feature type="transmembrane region" description="Helical" evidence="7">
    <location>
        <begin position="205"/>
        <end position="227"/>
    </location>
</feature>
<proteinExistence type="inferred from homology"/>
<feature type="transmembrane region" description="Helical" evidence="7">
    <location>
        <begin position="45"/>
        <end position="69"/>
    </location>
</feature>
<evidence type="ECO:0000256" key="3">
    <source>
        <dbReference type="ARBA" id="ARBA00022475"/>
    </source>
</evidence>
<dbReference type="Proteomes" id="UP001172082">
    <property type="component" value="Unassembled WGS sequence"/>
</dbReference>
<comment type="subcellular location">
    <subcellularLocation>
        <location evidence="1">Cell membrane</location>
        <topology evidence="1">Multi-pass membrane protein</topology>
    </subcellularLocation>
</comment>
<feature type="transmembrane region" description="Helical" evidence="7">
    <location>
        <begin position="6"/>
        <end position="33"/>
    </location>
</feature>
<reference evidence="8" key="1">
    <citation type="submission" date="2023-06" db="EMBL/GenBank/DDBJ databases">
        <title>Genomic of Parafulvivirga corallium.</title>
        <authorList>
            <person name="Wang G."/>
        </authorList>
    </citation>
    <scope>NUCLEOTIDE SEQUENCE</scope>
    <source>
        <strain evidence="8">BMA10</strain>
    </source>
</reference>
<feature type="transmembrane region" description="Helical" evidence="7">
    <location>
        <begin position="75"/>
        <end position="99"/>
    </location>
</feature>
<sequence>MILHFIIVVLGIALLLYIIFGGADFGAGILELFSRKKHFTQIKNITYRTIGPVWEANHVWVILIVVILFMGFPKIYALISTALHIPILVMLLGIILRGTTFTFRHYDAYKDNAEKYYSKVFAYSSFITPLLLGMIAGAVISGKINLEANNFYDIYIAGWFHWFSFFVGIFTASICAFLAAIFLIGEADDEKLRRLFTTRAVKANIATVIAGGMVFISAKFEGISFFYEYWNNTTSILLTLFATFSLPVLWLALIRKKILLSRLVAGVQVSLIVMAWLWVQFPYVVKLKNGDHLSFYNTQAPESTLEALAIALLVGVMIIVPLLLFLFKTFNKLPTKA</sequence>
<evidence type="ECO:0000256" key="4">
    <source>
        <dbReference type="ARBA" id="ARBA00022692"/>
    </source>
</evidence>
<evidence type="ECO:0000256" key="7">
    <source>
        <dbReference type="SAM" id="Phobius"/>
    </source>
</evidence>
<dbReference type="RefSeq" id="WP_346751061.1">
    <property type="nucleotide sequence ID" value="NZ_JAUJEA010000002.1"/>
</dbReference>
<comment type="similarity">
    <text evidence="2">Belongs to the cytochrome ubiquinol oxidase subunit 2 family.</text>
</comment>
<evidence type="ECO:0000256" key="2">
    <source>
        <dbReference type="ARBA" id="ARBA00007543"/>
    </source>
</evidence>
<feature type="transmembrane region" description="Helical" evidence="7">
    <location>
        <begin position="305"/>
        <end position="327"/>
    </location>
</feature>
<evidence type="ECO:0000256" key="5">
    <source>
        <dbReference type="ARBA" id="ARBA00022989"/>
    </source>
</evidence>
<dbReference type="Pfam" id="PF02322">
    <property type="entry name" value="Cyt_bd_oxida_II"/>
    <property type="match status" value="1"/>
</dbReference>
<evidence type="ECO:0000313" key="8">
    <source>
        <dbReference type="EMBL" id="MDN5201033.1"/>
    </source>
</evidence>
<dbReference type="PANTHER" id="PTHR43141">
    <property type="entry name" value="CYTOCHROME BD2 SUBUNIT II"/>
    <property type="match status" value="1"/>
</dbReference>
<dbReference type="PANTHER" id="PTHR43141:SF4">
    <property type="entry name" value="CYTOCHROME BD2 SUBUNIT II"/>
    <property type="match status" value="1"/>
</dbReference>
<keyword evidence="6 7" id="KW-0472">Membrane</keyword>
<feature type="transmembrane region" description="Helical" evidence="7">
    <location>
        <begin position="120"/>
        <end position="140"/>
    </location>
</feature>
<evidence type="ECO:0000313" key="9">
    <source>
        <dbReference type="Proteomes" id="UP001172082"/>
    </source>
</evidence>
<feature type="transmembrane region" description="Helical" evidence="7">
    <location>
        <begin position="160"/>
        <end position="184"/>
    </location>
</feature>
<evidence type="ECO:0000256" key="6">
    <source>
        <dbReference type="ARBA" id="ARBA00023136"/>
    </source>
</evidence>
<keyword evidence="9" id="KW-1185">Reference proteome</keyword>
<feature type="transmembrane region" description="Helical" evidence="7">
    <location>
        <begin position="265"/>
        <end position="285"/>
    </location>
</feature>
<evidence type="ECO:0000256" key="1">
    <source>
        <dbReference type="ARBA" id="ARBA00004651"/>
    </source>
</evidence>
<keyword evidence="3" id="KW-1003">Cell membrane</keyword>
<organism evidence="8 9">
    <name type="scientific">Splendidivirga corallicola</name>
    <dbReference type="NCBI Taxonomy" id="3051826"/>
    <lineage>
        <taxon>Bacteria</taxon>
        <taxon>Pseudomonadati</taxon>
        <taxon>Bacteroidota</taxon>
        <taxon>Cytophagia</taxon>
        <taxon>Cytophagales</taxon>
        <taxon>Splendidivirgaceae</taxon>
        <taxon>Splendidivirga</taxon>
    </lineage>
</organism>
<protein>
    <submittedName>
        <fullName evidence="8">Cytochrome d ubiquinol oxidase subunit II</fullName>
    </submittedName>
</protein>
<gene>
    <name evidence="8" type="ORF">QQ008_06665</name>
</gene>
<feature type="transmembrane region" description="Helical" evidence="7">
    <location>
        <begin position="233"/>
        <end position="253"/>
    </location>
</feature>